<keyword evidence="6 9" id="KW-0028">Amino-acid biosynthesis</keyword>
<evidence type="ECO:0000256" key="2">
    <source>
        <dbReference type="ARBA" id="ARBA00011881"/>
    </source>
</evidence>
<evidence type="ECO:0000256" key="6">
    <source>
        <dbReference type="ARBA" id="ARBA00022605"/>
    </source>
</evidence>
<dbReference type="STRING" id="1138170.GA0061105_11099"/>
<proteinExistence type="inferred from homology"/>
<dbReference type="GO" id="GO:0006526">
    <property type="term" value="P:L-arginine biosynthetic process"/>
    <property type="evidence" value="ECO:0007669"/>
    <property type="project" value="UniProtKB-UniRule"/>
</dbReference>
<dbReference type="EMBL" id="FMAJ01000010">
    <property type="protein sequence ID" value="SCB60296.1"/>
    <property type="molecule type" value="Genomic_DNA"/>
</dbReference>
<keyword evidence="9" id="KW-0963">Cytoplasm</keyword>
<dbReference type="InterPro" id="IPR048268">
    <property type="entry name" value="Arginosuc_syn_C"/>
</dbReference>
<dbReference type="GO" id="GO:0000053">
    <property type="term" value="P:argininosuccinate metabolic process"/>
    <property type="evidence" value="ECO:0007669"/>
    <property type="project" value="TreeGrafter"/>
</dbReference>
<reference evidence="12 13" key="1">
    <citation type="submission" date="2016-08" db="EMBL/GenBank/DDBJ databases">
        <authorList>
            <person name="Seilhamer J.J."/>
        </authorList>
    </citation>
    <scope>NUCLEOTIDE SEQUENCE [LARGE SCALE GENOMIC DNA]</scope>
    <source>
        <strain evidence="12 13">HBR26</strain>
    </source>
</reference>
<evidence type="ECO:0000313" key="12">
    <source>
        <dbReference type="EMBL" id="SCB60296.1"/>
    </source>
</evidence>
<evidence type="ECO:0000256" key="9">
    <source>
        <dbReference type="HAMAP-Rule" id="MF_00005"/>
    </source>
</evidence>
<evidence type="ECO:0000259" key="11">
    <source>
        <dbReference type="Pfam" id="PF20979"/>
    </source>
</evidence>
<comment type="subunit">
    <text evidence="2 9">Homotetramer.</text>
</comment>
<dbReference type="SUPFAM" id="SSF52402">
    <property type="entry name" value="Adenine nucleotide alpha hydrolases-like"/>
    <property type="match status" value="1"/>
</dbReference>
<dbReference type="NCBIfam" id="NF001770">
    <property type="entry name" value="PRK00509.1"/>
    <property type="match status" value="1"/>
</dbReference>
<keyword evidence="7 9" id="KW-0547">Nucleotide-binding</keyword>
<dbReference type="PROSITE" id="PS00564">
    <property type="entry name" value="ARGININOSUCCIN_SYN_1"/>
    <property type="match status" value="1"/>
</dbReference>
<feature type="binding site" evidence="9">
    <location>
        <position position="127"/>
    </location>
    <ligand>
        <name>L-aspartate</name>
        <dbReference type="ChEBI" id="CHEBI:29991"/>
    </ligand>
</feature>
<dbReference type="CDD" id="cd01999">
    <property type="entry name" value="ASS"/>
    <property type="match status" value="1"/>
</dbReference>
<feature type="binding site" evidence="9">
    <location>
        <begin position="13"/>
        <end position="21"/>
    </location>
    <ligand>
        <name>ATP</name>
        <dbReference type="ChEBI" id="CHEBI:30616"/>
    </ligand>
</feature>
<dbReference type="RefSeq" id="WP_092752769.1">
    <property type="nucleotide sequence ID" value="NZ_FMAJ01000010.1"/>
</dbReference>
<dbReference type="Proteomes" id="UP000198723">
    <property type="component" value="Unassembled WGS sequence"/>
</dbReference>
<feature type="binding site" evidence="9">
    <location>
        <position position="91"/>
    </location>
    <ligand>
        <name>L-citrulline</name>
        <dbReference type="ChEBI" id="CHEBI:57743"/>
    </ligand>
</feature>
<dbReference type="Gene3D" id="3.90.1260.10">
    <property type="entry name" value="Argininosuccinate synthetase, chain A, domain 2"/>
    <property type="match status" value="1"/>
</dbReference>
<feature type="binding site" evidence="9">
    <location>
        <position position="96"/>
    </location>
    <ligand>
        <name>L-citrulline</name>
        <dbReference type="ChEBI" id="CHEBI:57743"/>
    </ligand>
</feature>
<keyword evidence="8 9" id="KW-0067">ATP-binding</keyword>
<feature type="binding site" evidence="9">
    <location>
        <position position="40"/>
    </location>
    <ligand>
        <name>ATP</name>
        <dbReference type="ChEBI" id="CHEBI:30616"/>
    </ligand>
</feature>
<dbReference type="GO" id="GO:0005524">
    <property type="term" value="F:ATP binding"/>
    <property type="evidence" value="ECO:0007669"/>
    <property type="project" value="UniProtKB-UniRule"/>
</dbReference>
<dbReference type="FunFam" id="3.90.1260.10:FF:000007">
    <property type="entry name" value="Argininosuccinate synthase"/>
    <property type="match status" value="1"/>
</dbReference>
<comment type="catalytic activity">
    <reaction evidence="9">
        <text>L-citrulline + L-aspartate + ATP = 2-(N(omega)-L-arginino)succinate + AMP + diphosphate + H(+)</text>
        <dbReference type="Rhea" id="RHEA:10932"/>
        <dbReference type="ChEBI" id="CHEBI:15378"/>
        <dbReference type="ChEBI" id="CHEBI:29991"/>
        <dbReference type="ChEBI" id="CHEBI:30616"/>
        <dbReference type="ChEBI" id="CHEBI:33019"/>
        <dbReference type="ChEBI" id="CHEBI:57472"/>
        <dbReference type="ChEBI" id="CHEBI:57743"/>
        <dbReference type="ChEBI" id="CHEBI:456215"/>
        <dbReference type="EC" id="6.3.4.5"/>
    </reaction>
</comment>
<dbReference type="PANTHER" id="PTHR11587">
    <property type="entry name" value="ARGININOSUCCINATE SYNTHASE"/>
    <property type="match status" value="1"/>
</dbReference>
<keyword evidence="5 9" id="KW-0436">Ligase</keyword>
<dbReference type="GO" id="GO:0005737">
    <property type="term" value="C:cytoplasm"/>
    <property type="evidence" value="ECO:0007669"/>
    <property type="project" value="UniProtKB-SubCell"/>
</dbReference>
<dbReference type="EC" id="6.3.4.5" evidence="3 9"/>
<dbReference type="GO" id="GO:0000050">
    <property type="term" value="P:urea cycle"/>
    <property type="evidence" value="ECO:0007669"/>
    <property type="project" value="TreeGrafter"/>
</dbReference>
<feature type="binding site" evidence="9">
    <location>
        <position position="127"/>
    </location>
    <ligand>
        <name>L-citrulline</name>
        <dbReference type="ChEBI" id="CHEBI:57743"/>
    </ligand>
</feature>
<organism evidence="12 13">
    <name type="scientific">Rhizobium aethiopicum</name>
    <dbReference type="NCBI Taxonomy" id="1138170"/>
    <lineage>
        <taxon>Bacteria</taxon>
        <taxon>Pseudomonadati</taxon>
        <taxon>Pseudomonadota</taxon>
        <taxon>Alphaproteobacteria</taxon>
        <taxon>Hyphomicrobiales</taxon>
        <taxon>Rhizobiaceae</taxon>
        <taxon>Rhizobium/Agrobacterium group</taxon>
        <taxon>Rhizobium</taxon>
    </lineage>
</organism>
<comment type="similarity">
    <text evidence="9">Belongs to the argininosuccinate synthase family. Type 1 subfamily.</text>
</comment>
<comment type="pathway">
    <text evidence="1 9">Amino-acid biosynthesis; L-arginine biosynthesis; L-arginine from L-ornithine and carbamoyl phosphate: step 2/3.</text>
</comment>
<gene>
    <name evidence="9" type="primary">argG</name>
    <name evidence="12" type="ORF">GA0061105_11099</name>
</gene>
<sequence length="407" mass="45292">MASYKDVKKVVLAYSGGLDTSIILKWLQTELGAEVVTFTADLGQGEELEPARKKAEMLGIKEIYIEDVREEFVRDFVFPMFRANAVYEGVYLLGTSIARPLISKHLIDIARKTGADAIAHGATGKGNDQVRFELSAYALNPDIKIIAPWRDWSFKSRTDLLEFAEKHQIPVAKDKKGEAPFSVDANLLHSSSEGKVLEDPAQEAPEYVHMRTISPETAPDKATTIKVGFRKGDAVSINGVEMSPATLLATLNNYGRDNGIGRLDLVENRFVGMKSRGVYETPGGTILLSAHRAIESITLDRGAAHLKDEIMPRYAELIYYGFWFSPEREMLQALIDKSQEHVEGEVTLKLYKGNVMVIGRESEKSLYSDKLVTFEDDQGAYDQKDAAGFIKLNALRLRTLGKRNLAK</sequence>
<dbReference type="InterPro" id="IPR048267">
    <property type="entry name" value="Arginosuc_syn_N"/>
</dbReference>
<dbReference type="Pfam" id="PF20979">
    <property type="entry name" value="Arginosuc_syn_C"/>
    <property type="match status" value="1"/>
</dbReference>
<evidence type="ECO:0000259" key="10">
    <source>
        <dbReference type="Pfam" id="PF00764"/>
    </source>
</evidence>
<protein>
    <recommendedName>
        <fullName evidence="3 9">Argininosuccinate synthase</fullName>
        <ecNumber evidence="3 9">6.3.4.5</ecNumber>
    </recommendedName>
    <alternativeName>
        <fullName evidence="9">Citrulline--aspartate ligase</fullName>
    </alternativeName>
</protein>
<dbReference type="InterPro" id="IPR014729">
    <property type="entry name" value="Rossmann-like_a/b/a_fold"/>
</dbReference>
<evidence type="ECO:0000256" key="4">
    <source>
        <dbReference type="ARBA" id="ARBA00022571"/>
    </source>
</evidence>
<dbReference type="NCBIfam" id="TIGR00032">
    <property type="entry name" value="argG"/>
    <property type="match status" value="1"/>
</dbReference>
<evidence type="ECO:0000256" key="1">
    <source>
        <dbReference type="ARBA" id="ARBA00004967"/>
    </source>
</evidence>
<dbReference type="GO" id="GO:0004055">
    <property type="term" value="F:argininosuccinate synthase activity"/>
    <property type="evidence" value="ECO:0007669"/>
    <property type="project" value="UniProtKB-UniRule"/>
</dbReference>
<feature type="domain" description="Arginosuccinate synthase C-terminal" evidence="11">
    <location>
        <begin position="181"/>
        <end position="398"/>
    </location>
</feature>
<name>A0A1C3Y755_9HYPH</name>
<evidence type="ECO:0000256" key="5">
    <source>
        <dbReference type="ARBA" id="ARBA00022598"/>
    </source>
</evidence>
<dbReference type="FunFam" id="3.40.50.620:FF:000019">
    <property type="entry name" value="Argininosuccinate synthase"/>
    <property type="match status" value="1"/>
</dbReference>
<evidence type="ECO:0000313" key="13">
    <source>
        <dbReference type="Proteomes" id="UP000198723"/>
    </source>
</evidence>
<dbReference type="Gene3D" id="1.20.5.470">
    <property type="entry name" value="Single helix bin"/>
    <property type="match status" value="1"/>
</dbReference>
<dbReference type="Pfam" id="PF00764">
    <property type="entry name" value="Arginosuc_synth"/>
    <property type="match status" value="1"/>
</dbReference>
<feature type="binding site" evidence="9">
    <location>
        <position position="123"/>
    </location>
    <ligand>
        <name>L-aspartate</name>
        <dbReference type="ChEBI" id="CHEBI:29991"/>
    </ligand>
</feature>
<dbReference type="HAMAP" id="MF_00005">
    <property type="entry name" value="Arg_succ_synth_type1"/>
    <property type="match status" value="1"/>
</dbReference>
<dbReference type="InterPro" id="IPR018223">
    <property type="entry name" value="Arginosuc_synth_CS"/>
</dbReference>
<dbReference type="SUPFAM" id="SSF69864">
    <property type="entry name" value="Argininosuccinate synthetase, C-terminal domain"/>
    <property type="match status" value="1"/>
</dbReference>
<evidence type="ECO:0000256" key="3">
    <source>
        <dbReference type="ARBA" id="ARBA00012286"/>
    </source>
</evidence>
<dbReference type="InterPro" id="IPR001518">
    <property type="entry name" value="Arginosuc_synth"/>
</dbReference>
<dbReference type="PANTHER" id="PTHR11587:SF2">
    <property type="entry name" value="ARGININOSUCCINATE SYNTHASE"/>
    <property type="match status" value="1"/>
</dbReference>
<dbReference type="UniPathway" id="UPA00068">
    <property type="reaction ID" value="UER00113"/>
</dbReference>
<feature type="binding site" evidence="9">
    <location>
        <position position="191"/>
    </location>
    <ligand>
        <name>L-citrulline</name>
        <dbReference type="ChEBI" id="CHEBI:57743"/>
    </ligand>
</feature>
<feature type="binding site" evidence="9">
    <location>
        <position position="128"/>
    </location>
    <ligand>
        <name>L-aspartate</name>
        <dbReference type="ChEBI" id="CHEBI:29991"/>
    </ligand>
</feature>
<evidence type="ECO:0000256" key="7">
    <source>
        <dbReference type="ARBA" id="ARBA00022741"/>
    </source>
</evidence>
<accession>A0A1C3Y755</accession>
<feature type="binding site" evidence="9">
    <location>
        <position position="121"/>
    </location>
    <ligand>
        <name>ATP</name>
        <dbReference type="ChEBI" id="CHEBI:30616"/>
    </ligand>
</feature>
<dbReference type="InterPro" id="IPR024074">
    <property type="entry name" value="AS_cat/multimer_dom_body"/>
</dbReference>
<dbReference type="AlphaFoldDB" id="A0A1C3Y755"/>
<feature type="binding site" evidence="9">
    <location>
        <position position="279"/>
    </location>
    <ligand>
        <name>L-citrulline</name>
        <dbReference type="ChEBI" id="CHEBI:57743"/>
    </ligand>
</feature>
<comment type="subcellular location">
    <subcellularLocation>
        <location evidence="9">Cytoplasm</location>
    </subcellularLocation>
</comment>
<dbReference type="PROSITE" id="PS00565">
    <property type="entry name" value="ARGININOSUCCIN_SYN_2"/>
    <property type="match status" value="1"/>
</dbReference>
<feature type="binding site" evidence="9">
    <location>
        <position position="131"/>
    </location>
    <ligand>
        <name>L-citrulline</name>
        <dbReference type="ChEBI" id="CHEBI:57743"/>
    </ligand>
</feature>
<feature type="domain" description="Arginosuccinate synthase-like N-terminal" evidence="10">
    <location>
        <begin position="9"/>
        <end position="170"/>
    </location>
</feature>
<feature type="binding site" evidence="9">
    <location>
        <position position="182"/>
    </location>
    <ligand>
        <name>L-citrulline</name>
        <dbReference type="ChEBI" id="CHEBI:57743"/>
    </ligand>
</feature>
<evidence type="ECO:0000256" key="8">
    <source>
        <dbReference type="ARBA" id="ARBA00022840"/>
    </source>
</evidence>
<feature type="binding site" evidence="9">
    <location>
        <position position="267"/>
    </location>
    <ligand>
        <name>L-citrulline</name>
        <dbReference type="ChEBI" id="CHEBI:57743"/>
    </ligand>
</feature>
<dbReference type="InterPro" id="IPR023434">
    <property type="entry name" value="Arginosuc_synth_type_1_subfam"/>
</dbReference>
<keyword evidence="4 9" id="KW-0055">Arginine biosynthesis</keyword>
<dbReference type="Gene3D" id="3.40.50.620">
    <property type="entry name" value="HUPs"/>
    <property type="match status" value="1"/>
</dbReference>